<keyword evidence="3" id="KW-0479">Metal-binding</keyword>
<reference evidence="7" key="1">
    <citation type="submission" date="2023-07" db="EMBL/GenBank/DDBJ databases">
        <title>Sorghum-associated microbial communities from plants grown in Nebraska, USA.</title>
        <authorList>
            <person name="Schachtman D."/>
        </authorList>
    </citation>
    <scope>NUCLEOTIDE SEQUENCE</scope>
    <source>
        <strain evidence="7">DS3315</strain>
    </source>
</reference>
<evidence type="ECO:0000256" key="1">
    <source>
        <dbReference type="ARBA" id="ARBA00001947"/>
    </source>
</evidence>
<dbReference type="GO" id="GO:0016787">
    <property type="term" value="F:hydrolase activity"/>
    <property type="evidence" value="ECO:0007669"/>
    <property type="project" value="UniProtKB-KW"/>
</dbReference>
<dbReference type="InterPro" id="IPR051013">
    <property type="entry name" value="MBL_superfamily_lactonases"/>
</dbReference>
<gene>
    <name evidence="7" type="ORF">J2W39_006155</name>
</gene>
<accession>A0AAW8EST0</accession>
<comment type="caution">
    <text evidence="7">The sequence shown here is derived from an EMBL/GenBank/DDBJ whole genome shotgun (WGS) entry which is preliminary data.</text>
</comment>
<organism evidence="7 8">
    <name type="scientific">Variovorax paradoxus</name>
    <dbReference type="NCBI Taxonomy" id="34073"/>
    <lineage>
        <taxon>Bacteria</taxon>
        <taxon>Pseudomonadati</taxon>
        <taxon>Pseudomonadota</taxon>
        <taxon>Betaproteobacteria</taxon>
        <taxon>Burkholderiales</taxon>
        <taxon>Comamonadaceae</taxon>
        <taxon>Variovorax</taxon>
    </lineage>
</organism>
<evidence type="ECO:0000256" key="2">
    <source>
        <dbReference type="ARBA" id="ARBA00007749"/>
    </source>
</evidence>
<protein>
    <submittedName>
        <fullName evidence="7">Glyoxylase-like metal-dependent hydrolase (Beta-lactamase superfamily II)</fullName>
    </submittedName>
</protein>
<dbReference type="PANTHER" id="PTHR42978">
    <property type="entry name" value="QUORUM-QUENCHING LACTONASE YTNP-RELATED-RELATED"/>
    <property type="match status" value="1"/>
</dbReference>
<evidence type="ECO:0000313" key="8">
    <source>
        <dbReference type="Proteomes" id="UP001224845"/>
    </source>
</evidence>
<evidence type="ECO:0000256" key="4">
    <source>
        <dbReference type="ARBA" id="ARBA00022801"/>
    </source>
</evidence>
<dbReference type="EMBL" id="JAUSRV010000020">
    <property type="protein sequence ID" value="MDP9974871.1"/>
    <property type="molecule type" value="Genomic_DNA"/>
</dbReference>
<dbReference type="SMART" id="SM00849">
    <property type="entry name" value="Lactamase_B"/>
    <property type="match status" value="1"/>
</dbReference>
<dbReference type="Gene3D" id="3.60.15.10">
    <property type="entry name" value="Ribonuclease Z/Hydroxyacylglutathione hydrolase-like"/>
    <property type="match status" value="1"/>
</dbReference>
<dbReference type="GO" id="GO:0046872">
    <property type="term" value="F:metal ion binding"/>
    <property type="evidence" value="ECO:0007669"/>
    <property type="project" value="UniProtKB-KW"/>
</dbReference>
<dbReference type="Proteomes" id="UP001224845">
    <property type="component" value="Unassembled WGS sequence"/>
</dbReference>
<dbReference type="RefSeq" id="WP_307596905.1">
    <property type="nucleotide sequence ID" value="NZ_JAUSRV010000020.1"/>
</dbReference>
<evidence type="ECO:0000313" key="7">
    <source>
        <dbReference type="EMBL" id="MDP9974871.1"/>
    </source>
</evidence>
<sequence>MKMHILNGGRLRMRKSVYLPGADRAETIDLPVSCVLLRHAQGNVLFDTGCHPSTVEDAASRWGTMAKAMVPIGAPHENVISGLAELGITPDDVDVVVNSHFHSDHCGCNEFFRSATVICHAKELEAAQGADAVQRGYIPADWQHPMPTDAIEAQRDVFGDGRLVLLPLPGHTPGTLGAMVGLDRDGSFLLTADAVALRANLDQEIMPRNTWNPDAATQSLQEIRKIQAAGATVLFGHDAQQWDELRKGAKFYE</sequence>
<evidence type="ECO:0000256" key="5">
    <source>
        <dbReference type="ARBA" id="ARBA00022833"/>
    </source>
</evidence>
<dbReference type="SUPFAM" id="SSF56281">
    <property type="entry name" value="Metallo-hydrolase/oxidoreductase"/>
    <property type="match status" value="1"/>
</dbReference>
<dbReference type="AlphaFoldDB" id="A0AAW8EST0"/>
<dbReference type="Pfam" id="PF00753">
    <property type="entry name" value="Lactamase_B"/>
    <property type="match status" value="1"/>
</dbReference>
<dbReference type="PANTHER" id="PTHR42978:SF2">
    <property type="entry name" value="102 KBASES UNSTABLE REGION: FROM 1 TO 119443"/>
    <property type="match status" value="1"/>
</dbReference>
<dbReference type="InterPro" id="IPR001279">
    <property type="entry name" value="Metallo-B-lactamas"/>
</dbReference>
<name>A0AAW8EST0_VARPD</name>
<dbReference type="InterPro" id="IPR036866">
    <property type="entry name" value="RibonucZ/Hydroxyglut_hydro"/>
</dbReference>
<comment type="cofactor">
    <cofactor evidence="1">
        <name>Zn(2+)</name>
        <dbReference type="ChEBI" id="CHEBI:29105"/>
    </cofactor>
</comment>
<keyword evidence="4 7" id="KW-0378">Hydrolase</keyword>
<comment type="similarity">
    <text evidence="2">Belongs to the metallo-beta-lactamase superfamily.</text>
</comment>
<keyword evidence="5" id="KW-0862">Zinc</keyword>
<proteinExistence type="inferred from homology"/>
<evidence type="ECO:0000256" key="3">
    <source>
        <dbReference type="ARBA" id="ARBA00022723"/>
    </source>
</evidence>
<dbReference type="CDD" id="cd07729">
    <property type="entry name" value="AHL_lactonase_MBL-fold"/>
    <property type="match status" value="1"/>
</dbReference>
<evidence type="ECO:0000259" key="6">
    <source>
        <dbReference type="SMART" id="SM00849"/>
    </source>
</evidence>
<feature type="domain" description="Metallo-beta-lactamase" evidence="6">
    <location>
        <begin position="31"/>
        <end position="237"/>
    </location>
</feature>